<accession>A0A1M4N492</accession>
<dbReference type="Proteomes" id="UP000184085">
    <property type="component" value="Unassembled WGS sequence"/>
</dbReference>
<feature type="modified residue" description="4-aspartylphosphate" evidence="1">
    <location>
        <position position="76"/>
    </location>
</feature>
<proteinExistence type="predicted"/>
<dbReference type="PANTHER" id="PTHR44520">
    <property type="entry name" value="RESPONSE REGULATOR RCP1-RELATED"/>
    <property type="match status" value="1"/>
</dbReference>
<dbReference type="InterPro" id="IPR052893">
    <property type="entry name" value="TCS_response_regulator"/>
</dbReference>
<evidence type="ECO:0000313" key="3">
    <source>
        <dbReference type="EMBL" id="SCM68818.1"/>
    </source>
</evidence>
<keyword evidence="4" id="KW-1185">Reference proteome</keyword>
<feature type="domain" description="Response regulatory" evidence="2">
    <location>
        <begin position="18"/>
        <end position="143"/>
    </location>
</feature>
<dbReference type="Pfam" id="PF00072">
    <property type="entry name" value="Response_reg"/>
    <property type="match status" value="1"/>
</dbReference>
<reference evidence="4" key="1">
    <citation type="submission" date="2016-09" db="EMBL/GenBank/DDBJ databases">
        <authorList>
            <person name="Wibberg D."/>
        </authorList>
    </citation>
    <scope>NUCLEOTIDE SEQUENCE [LARGE SCALE GENOMIC DNA]</scope>
</reference>
<dbReference type="EMBL" id="FMJB01000061">
    <property type="protein sequence ID" value="SCM68818.1"/>
    <property type="molecule type" value="Genomic_DNA"/>
</dbReference>
<keyword evidence="1" id="KW-0597">Phosphoprotein</keyword>
<dbReference type="CDD" id="cd17557">
    <property type="entry name" value="REC_Rcp-like"/>
    <property type="match status" value="1"/>
</dbReference>
<dbReference type="RefSeq" id="WP_072707780.1">
    <property type="nucleotide sequence ID" value="NZ_FMJB01000061.1"/>
</dbReference>
<evidence type="ECO:0000313" key="4">
    <source>
        <dbReference type="Proteomes" id="UP000184085"/>
    </source>
</evidence>
<dbReference type="SMART" id="SM00448">
    <property type="entry name" value="REC"/>
    <property type="match status" value="1"/>
</dbReference>
<protein>
    <recommendedName>
        <fullName evidence="2">Response regulatory domain-containing protein</fullName>
    </recommendedName>
</protein>
<dbReference type="PROSITE" id="PS50110">
    <property type="entry name" value="RESPONSE_REGULATORY"/>
    <property type="match status" value="1"/>
</dbReference>
<sequence length="152" mass="16878">MTAINADDRSPSGKETVTLLVVEDDVVDQEIVKRSFKRADLAHPLVFANNGLEALKIMRGEKPDVSLQEPYMVLLDLNMPVMDGFEMLDEMRKDEKLQDKVVFVLSTSDDDRDVKRAYASGISGYIQKGNIAEGFSAATKMLSSYGDVVIFP</sequence>
<name>A0A1M4N492_9RHOB</name>
<dbReference type="AlphaFoldDB" id="A0A1M4N492"/>
<evidence type="ECO:0000259" key="2">
    <source>
        <dbReference type="PROSITE" id="PS50110"/>
    </source>
</evidence>
<dbReference type="GO" id="GO:0000160">
    <property type="term" value="P:phosphorelay signal transduction system"/>
    <property type="evidence" value="ECO:0007669"/>
    <property type="project" value="InterPro"/>
</dbReference>
<evidence type="ECO:0000256" key="1">
    <source>
        <dbReference type="PROSITE-ProRule" id="PRU00169"/>
    </source>
</evidence>
<dbReference type="InterPro" id="IPR001789">
    <property type="entry name" value="Sig_transdc_resp-reg_receiver"/>
</dbReference>
<organism evidence="3 4">
    <name type="scientific">Donghicola eburneus</name>
    <dbReference type="NCBI Taxonomy" id="393278"/>
    <lineage>
        <taxon>Bacteria</taxon>
        <taxon>Pseudomonadati</taxon>
        <taxon>Pseudomonadota</taxon>
        <taxon>Alphaproteobacteria</taxon>
        <taxon>Rhodobacterales</taxon>
        <taxon>Roseobacteraceae</taxon>
        <taxon>Donghicola</taxon>
    </lineage>
</organism>
<dbReference type="SUPFAM" id="SSF52172">
    <property type="entry name" value="CheY-like"/>
    <property type="match status" value="1"/>
</dbReference>
<dbReference type="Gene3D" id="3.40.50.2300">
    <property type="match status" value="1"/>
</dbReference>
<gene>
    <name evidence="3" type="ORF">KARMA_3048</name>
</gene>
<dbReference type="InterPro" id="IPR011006">
    <property type="entry name" value="CheY-like_superfamily"/>
</dbReference>
<dbReference type="PANTHER" id="PTHR44520:SF2">
    <property type="entry name" value="RESPONSE REGULATOR RCP1"/>
    <property type="match status" value="1"/>
</dbReference>